<dbReference type="GO" id="GO:0005198">
    <property type="term" value="F:structural molecule activity"/>
    <property type="evidence" value="ECO:0007669"/>
    <property type="project" value="InterPro"/>
</dbReference>
<name>A0A7L7YTV1_9VIRU</name>
<gene>
    <name evidence="2" type="primary">ORF2</name>
</gene>
<dbReference type="Pfam" id="PF08398">
    <property type="entry name" value="Phospholip_A2_4"/>
    <property type="match status" value="1"/>
</dbReference>
<dbReference type="InterPro" id="IPR013607">
    <property type="entry name" value="Phospholipase_A2-like"/>
</dbReference>
<protein>
    <submittedName>
        <fullName evidence="2">ORF1</fullName>
    </submittedName>
</protein>
<feature type="domain" description="Phospholipase A2-like" evidence="1">
    <location>
        <begin position="136"/>
        <end position="197"/>
    </location>
</feature>
<evidence type="ECO:0000313" key="2">
    <source>
        <dbReference type="EMBL" id="QOD39497.1"/>
    </source>
</evidence>
<reference evidence="2" key="1">
    <citation type="submission" date="2020-07" db="EMBL/GenBank/DDBJ databases">
        <title>Diversity of sea star-associated densoviruses and transcribed endogenized viral elements of densovirus origin.</title>
        <authorList>
            <person name="Jackson E.W."/>
            <person name="Hewson I."/>
        </authorList>
    </citation>
    <scope>NUCLEOTIDE SEQUENCE</scope>
</reference>
<proteinExistence type="predicted"/>
<organism evidence="2">
    <name type="scientific">uncultured densovirus</name>
    <dbReference type="NCBI Taxonomy" id="748192"/>
    <lineage>
        <taxon>Viruses</taxon>
        <taxon>Monodnaviria</taxon>
        <taxon>Shotokuvirae</taxon>
        <taxon>Cossaviricota</taxon>
        <taxon>Quintoviricetes</taxon>
        <taxon>Piccovirales</taxon>
        <taxon>Parvoviridae</taxon>
        <taxon>Densovirinae</taxon>
        <taxon>environmental samples</taxon>
    </lineage>
</organism>
<sequence length="252" mass="26362">MSFVASADGRWLWNGHRWKAVNLNQEQIDFYNDHNTEIYEGLHEDPVGDPEAIELDEIELNSAEDAPLLEETSFSATPGLAEAGGIAGTSGAGTLAPGAGTIAAGVGVAAGTVIAGTVAGVLSSSDDSDHTDPVVSFPGHHYIGPGNTITDTDPVDTDDIIAREHDIAYNNANSGSDIQEADHNSANEFLTDAIHNNNPHSVAGYIGLKTKEQIEKHTGVLYGLSPTGKQWVDIVGDGILIIGQISVLIGTL</sequence>
<evidence type="ECO:0000259" key="1">
    <source>
        <dbReference type="Pfam" id="PF08398"/>
    </source>
</evidence>
<dbReference type="EMBL" id="MT733023">
    <property type="protein sequence ID" value="QOD39497.1"/>
    <property type="molecule type" value="Genomic_DNA"/>
</dbReference>
<accession>A0A7L7YTV1</accession>